<organism evidence="2 3">
    <name type="scientific">Arabis nemorensis</name>
    <dbReference type="NCBI Taxonomy" id="586526"/>
    <lineage>
        <taxon>Eukaryota</taxon>
        <taxon>Viridiplantae</taxon>
        <taxon>Streptophyta</taxon>
        <taxon>Embryophyta</taxon>
        <taxon>Tracheophyta</taxon>
        <taxon>Spermatophyta</taxon>
        <taxon>Magnoliopsida</taxon>
        <taxon>eudicotyledons</taxon>
        <taxon>Gunneridae</taxon>
        <taxon>Pentapetalae</taxon>
        <taxon>rosids</taxon>
        <taxon>malvids</taxon>
        <taxon>Brassicales</taxon>
        <taxon>Brassicaceae</taxon>
        <taxon>Arabideae</taxon>
        <taxon>Arabis</taxon>
    </lineage>
</organism>
<evidence type="ECO:0000256" key="1">
    <source>
        <dbReference type="SAM" id="MobiDB-lite"/>
    </source>
</evidence>
<comment type="caution">
    <text evidence="2">The sequence shown here is derived from an EMBL/GenBank/DDBJ whole genome shotgun (WGS) entry which is preliminary data.</text>
</comment>
<evidence type="ECO:0000313" key="2">
    <source>
        <dbReference type="EMBL" id="VVA96057.1"/>
    </source>
</evidence>
<dbReference type="OrthoDB" id="72851at2759"/>
<name>A0A565B389_9BRAS</name>
<evidence type="ECO:0000313" key="3">
    <source>
        <dbReference type="Proteomes" id="UP000489600"/>
    </source>
</evidence>
<reference evidence="2" key="1">
    <citation type="submission" date="2019-07" db="EMBL/GenBank/DDBJ databases">
        <authorList>
            <person name="Dittberner H."/>
        </authorList>
    </citation>
    <scope>NUCLEOTIDE SEQUENCE [LARGE SCALE GENOMIC DNA]</scope>
</reference>
<feature type="region of interest" description="Disordered" evidence="1">
    <location>
        <begin position="164"/>
        <end position="205"/>
    </location>
</feature>
<protein>
    <submittedName>
        <fullName evidence="2">Uncharacterized protein</fullName>
    </submittedName>
</protein>
<proteinExistence type="predicted"/>
<keyword evidence="3" id="KW-1185">Reference proteome</keyword>
<sequence>MQCMEESADYSEALLKVEHMLNDRLLHILNVDVQEVKILWQNGPVDIPIIRQWRLIIITQRVDPIYQRTPESAPFCGICPEDFFWALCQLLYSRDDLDSELGSVDLTIYTVQIPQTPDHQPMDPSISQKVEEQYMFVHGRDCFVDAVNTGGMCPGCKEPYRNKDLTDLADNNNRQKQQRPMLPPPAGGSKMERRSSLMKSGLMRSQTGDFDHNRWLFETTGTYGYGNAFWTKDGNFGTEKDGNGQGIGPQDLMSRPWRPLTRKLPLPAAAFDYYPNCCSYAVLDVED</sequence>
<accession>A0A565B389</accession>
<gene>
    <name evidence="2" type="ORF">ANE_LOCUS6502</name>
</gene>
<dbReference type="Proteomes" id="UP000489600">
    <property type="component" value="Unassembled WGS sequence"/>
</dbReference>
<dbReference type="AlphaFoldDB" id="A0A565B389"/>
<dbReference type="EMBL" id="CABITT030000003">
    <property type="protein sequence ID" value="VVA96057.1"/>
    <property type="molecule type" value="Genomic_DNA"/>
</dbReference>